<sequence>MHYVIFFYHHLEQRLTVIHYHIQKVKMAG</sequence>
<name>A0A8S5UM67_9CAUD</name>
<accession>A0A8S5UM67</accession>
<reference evidence="1" key="1">
    <citation type="journal article" date="2021" name="Proc. Natl. Acad. Sci. U.S.A.">
        <title>A Catalog of Tens of Thousands of Viruses from Human Metagenomes Reveals Hidden Associations with Chronic Diseases.</title>
        <authorList>
            <person name="Tisza M.J."/>
            <person name="Buck C.B."/>
        </authorList>
    </citation>
    <scope>NUCLEOTIDE SEQUENCE</scope>
    <source>
        <strain evidence="1">CtCo31</strain>
    </source>
</reference>
<dbReference type="EMBL" id="BK016109">
    <property type="protein sequence ID" value="DAF95506.1"/>
    <property type="molecule type" value="Genomic_DNA"/>
</dbReference>
<evidence type="ECO:0000313" key="1">
    <source>
        <dbReference type="EMBL" id="DAF95506.1"/>
    </source>
</evidence>
<organism evidence="1">
    <name type="scientific">Myoviridae sp. ctCo31</name>
    <dbReference type="NCBI Taxonomy" id="2825053"/>
    <lineage>
        <taxon>Viruses</taxon>
        <taxon>Duplodnaviria</taxon>
        <taxon>Heunggongvirae</taxon>
        <taxon>Uroviricota</taxon>
        <taxon>Caudoviricetes</taxon>
    </lineage>
</organism>
<proteinExistence type="predicted"/>
<protein>
    <submittedName>
        <fullName evidence="1">Uncharacterized protein</fullName>
    </submittedName>
</protein>